<feature type="non-terminal residue" evidence="1">
    <location>
        <position position="1"/>
    </location>
</feature>
<gene>
    <name evidence="1" type="primary">MVDD</name>
</gene>
<evidence type="ECO:0000313" key="1">
    <source>
        <dbReference type="EMBL" id="AIS92485.1"/>
    </source>
</evidence>
<proteinExistence type="predicted"/>
<reference evidence="1" key="1">
    <citation type="journal article" date="2014" name="Phytochemistry">
        <title>Multiple genes of mevalonate and non-mevalonate pathways contribute to high aconites content in an endangered medicinal herb, Aconitum heterophyllum Wall.</title>
        <authorList>
            <person name="Malhotra N."/>
            <person name="Kumar V."/>
            <person name="Sood H."/>
            <person name="Singh T.R."/>
            <person name="Chauhan R.S."/>
        </authorList>
    </citation>
    <scope>NUCLEOTIDE SEQUENCE</scope>
    <source>
        <tissue evidence="1">Leaf</tissue>
    </source>
</reference>
<dbReference type="AlphaFoldDB" id="A0A097DBG3"/>
<accession>A0A097DBG3</accession>
<dbReference type="EMBL" id="KF961197">
    <property type="protein sequence ID" value="AIS92485.1"/>
    <property type="molecule type" value="Genomic_DNA"/>
</dbReference>
<organism evidence="1">
    <name type="scientific">Aconitum heterophyllum</name>
    <dbReference type="NCBI Taxonomy" id="279769"/>
    <lineage>
        <taxon>Eukaryota</taxon>
        <taxon>Viridiplantae</taxon>
        <taxon>Streptophyta</taxon>
        <taxon>Embryophyta</taxon>
        <taxon>Tracheophyta</taxon>
        <taxon>Spermatophyta</taxon>
        <taxon>Magnoliopsida</taxon>
        <taxon>Ranunculales</taxon>
        <taxon>Ranunculaceae</taxon>
        <taxon>Ranunculoideae</taxon>
        <taxon>Delphinieae</taxon>
        <taxon>Aconitum</taxon>
    </lineage>
</organism>
<protein>
    <submittedName>
        <fullName evidence="1">Mevalonate diphosphate decarboxylase</fullName>
    </submittedName>
</protein>
<sequence length="114" mass="12644">IPTSAPPPPSPFRPSHLGSRPLAEAKSEVCGVLLRSFHFPPSDTHSYVIGQTILQDAGMDEALSTPPETTTYGYQRRYWYLGLCKPQVTARTHVSEVRRRSGTYTCVLPFSLLP</sequence>
<feature type="non-terminal residue" evidence="1">
    <location>
        <position position="114"/>
    </location>
</feature>
<name>A0A097DBG3_9MAGN</name>